<dbReference type="RefSeq" id="XP_007840701.1">
    <property type="nucleotide sequence ID" value="XM_007842510.1"/>
</dbReference>
<evidence type="ECO:0000256" key="2">
    <source>
        <dbReference type="ARBA" id="ARBA00022801"/>
    </source>
</evidence>
<dbReference type="HOGENOM" id="CLU_016508_3_0_1"/>
<feature type="active site" description="Proton acceptor" evidence="4">
    <location>
        <position position="40"/>
    </location>
</feature>
<sequence length="441" mass="48467">MKLYSIAILAAWALSTSAASAREDINSTYTNPILPGFHPDPTCIFVESWNQTFFYVTSTFLAFPGLPIYASQDLQTWTLISSVLNRPSQLPEFTTEVSETGGIWAPTIRYHNGTFYVSTTVVDDTKNISDASRWNNVLFTARNPYDSSSWSDVTRFDFNGYDTSLFWDDDGQFYMLGAGDMNSRPGMFLAPLDVETGEIGLQINVWNGTGSPSLEGPRMLKKDAFYYLVAAEGGTFLDHMAIIARSEAITGPYESFPGNPVLTNANTTEYIQAVGHADLFPDANGNWWGVALAMRADLVNLAVPMGRETVLYPVSWSAEGWPVATQVRGVMSGWPLQAANLTGEFGFVPPNGPTLLARRQTETLFSFSAVVDFQPQQIDEEAGVTLYISQDDHVELGVVLLPGSSVNNGTGSPLASFFRFRGESETAEIEETLFPFPDGWN</sequence>
<proteinExistence type="inferred from homology"/>
<dbReference type="InterPro" id="IPR013320">
    <property type="entry name" value="ConA-like_dom_sf"/>
</dbReference>
<feature type="active site" description="Proton donor" evidence="4">
    <location>
        <position position="215"/>
    </location>
</feature>
<dbReference type="InParanoid" id="W3WJL2"/>
<dbReference type="InterPro" id="IPR023296">
    <property type="entry name" value="Glyco_hydro_beta-prop_sf"/>
</dbReference>
<feature type="chain" id="PRO_5004835045" description="Beta-xylosidase C-terminal Concanavalin A-like domain-containing protein" evidence="7">
    <location>
        <begin position="22"/>
        <end position="441"/>
    </location>
</feature>
<keyword evidence="7" id="KW-0732">Signal</keyword>
<accession>W3WJL2</accession>
<dbReference type="SUPFAM" id="SSF49899">
    <property type="entry name" value="Concanavalin A-like lectins/glucanases"/>
    <property type="match status" value="1"/>
</dbReference>
<dbReference type="Gene3D" id="2.60.120.200">
    <property type="match status" value="1"/>
</dbReference>
<keyword evidence="2 6" id="KW-0378">Hydrolase</keyword>
<dbReference type="InterPro" id="IPR041542">
    <property type="entry name" value="GH43_C2"/>
</dbReference>
<comment type="similarity">
    <text evidence="1 6">Belongs to the glycosyl hydrolase 43 family.</text>
</comment>
<dbReference type="CDD" id="cd18833">
    <property type="entry name" value="GH43_PcXyl-like"/>
    <property type="match status" value="1"/>
</dbReference>
<evidence type="ECO:0000256" key="4">
    <source>
        <dbReference type="PIRSR" id="PIRSR606710-1"/>
    </source>
</evidence>
<dbReference type="Pfam" id="PF04616">
    <property type="entry name" value="Glyco_hydro_43"/>
    <property type="match status" value="1"/>
</dbReference>
<dbReference type="InterPro" id="IPR006710">
    <property type="entry name" value="Glyco_hydro_43"/>
</dbReference>
<evidence type="ECO:0000256" key="7">
    <source>
        <dbReference type="SAM" id="SignalP"/>
    </source>
</evidence>
<dbReference type="KEGG" id="pfy:PFICI_13929"/>
<dbReference type="EMBL" id="KI912120">
    <property type="protein sequence ID" value="ETS74063.1"/>
    <property type="molecule type" value="Genomic_DNA"/>
</dbReference>
<dbReference type="PANTHER" id="PTHR42812">
    <property type="entry name" value="BETA-XYLOSIDASE"/>
    <property type="match status" value="1"/>
</dbReference>
<organism evidence="9 10">
    <name type="scientific">Pestalotiopsis fici (strain W106-1 / CGMCC3.15140)</name>
    <dbReference type="NCBI Taxonomy" id="1229662"/>
    <lineage>
        <taxon>Eukaryota</taxon>
        <taxon>Fungi</taxon>
        <taxon>Dikarya</taxon>
        <taxon>Ascomycota</taxon>
        <taxon>Pezizomycotina</taxon>
        <taxon>Sordariomycetes</taxon>
        <taxon>Xylariomycetidae</taxon>
        <taxon>Amphisphaeriales</taxon>
        <taxon>Sporocadaceae</taxon>
        <taxon>Pestalotiopsis</taxon>
    </lineage>
</organism>
<gene>
    <name evidence="9" type="ORF">PFICI_13929</name>
</gene>
<dbReference type="GeneID" id="19278942"/>
<feature type="signal peptide" evidence="7">
    <location>
        <begin position="1"/>
        <end position="21"/>
    </location>
</feature>
<dbReference type="AlphaFoldDB" id="W3WJL2"/>
<name>W3WJL2_PESFW</name>
<feature type="domain" description="Beta-xylosidase C-terminal Concanavalin A-like" evidence="8">
    <location>
        <begin position="351"/>
        <end position="399"/>
    </location>
</feature>
<keyword evidence="10" id="KW-1185">Reference proteome</keyword>
<dbReference type="GO" id="GO:0005975">
    <property type="term" value="P:carbohydrate metabolic process"/>
    <property type="evidence" value="ECO:0007669"/>
    <property type="project" value="InterPro"/>
</dbReference>
<dbReference type="PANTHER" id="PTHR42812:SF17">
    <property type="entry name" value="BETA-XYLOSIDASE C-TERMINAL CONCANAVALIN A-LIKE DOMAIN-CONTAINING PROTEIN-RELATED"/>
    <property type="match status" value="1"/>
</dbReference>
<dbReference type="Proteomes" id="UP000030651">
    <property type="component" value="Unassembled WGS sequence"/>
</dbReference>
<dbReference type="Pfam" id="PF17851">
    <property type="entry name" value="GH43_C2"/>
    <property type="match status" value="1"/>
</dbReference>
<dbReference type="Gene3D" id="2.115.10.20">
    <property type="entry name" value="Glycosyl hydrolase domain, family 43"/>
    <property type="match status" value="1"/>
</dbReference>
<keyword evidence="3 6" id="KW-0326">Glycosidase</keyword>
<dbReference type="GO" id="GO:0004553">
    <property type="term" value="F:hydrolase activity, hydrolyzing O-glycosyl compounds"/>
    <property type="evidence" value="ECO:0007669"/>
    <property type="project" value="InterPro"/>
</dbReference>
<evidence type="ECO:0000256" key="1">
    <source>
        <dbReference type="ARBA" id="ARBA00009865"/>
    </source>
</evidence>
<dbReference type="OMA" id="TCIFVES"/>
<protein>
    <recommendedName>
        <fullName evidence="8">Beta-xylosidase C-terminal Concanavalin A-like domain-containing protein</fullName>
    </recommendedName>
</protein>
<reference evidence="10" key="1">
    <citation type="journal article" date="2015" name="BMC Genomics">
        <title>Genomic and transcriptomic analysis of the endophytic fungus Pestalotiopsis fici reveals its lifestyle and high potential for synthesis of natural products.</title>
        <authorList>
            <person name="Wang X."/>
            <person name="Zhang X."/>
            <person name="Liu L."/>
            <person name="Xiang M."/>
            <person name="Wang W."/>
            <person name="Sun X."/>
            <person name="Che Y."/>
            <person name="Guo L."/>
            <person name="Liu G."/>
            <person name="Guo L."/>
            <person name="Wang C."/>
            <person name="Yin W.B."/>
            <person name="Stadler M."/>
            <person name="Zhang X."/>
            <person name="Liu X."/>
        </authorList>
    </citation>
    <scope>NUCLEOTIDE SEQUENCE [LARGE SCALE GENOMIC DNA]</scope>
    <source>
        <strain evidence="10">W106-1 / CGMCC3.15140</strain>
    </source>
</reference>
<dbReference type="InterPro" id="IPR051795">
    <property type="entry name" value="Glycosyl_Hydrlase_43"/>
</dbReference>
<feature type="site" description="Important for catalytic activity, responsible for pKa modulation of the active site Glu and correct orientation of both the proton donor and substrate" evidence="5">
    <location>
        <position position="162"/>
    </location>
</feature>
<evidence type="ECO:0000256" key="3">
    <source>
        <dbReference type="ARBA" id="ARBA00023295"/>
    </source>
</evidence>
<dbReference type="OrthoDB" id="2139957at2759"/>
<dbReference type="eggNOG" id="ENOG502SIVT">
    <property type="taxonomic scope" value="Eukaryota"/>
</dbReference>
<evidence type="ECO:0000256" key="5">
    <source>
        <dbReference type="PIRSR" id="PIRSR606710-2"/>
    </source>
</evidence>
<evidence type="ECO:0000256" key="6">
    <source>
        <dbReference type="RuleBase" id="RU361187"/>
    </source>
</evidence>
<evidence type="ECO:0000313" key="9">
    <source>
        <dbReference type="EMBL" id="ETS74063.1"/>
    </source>
</evidence>
<dbReference type="SUPFAM" id="SSF75005">
    <property type="entry name" value="Arabinanase/levansucrase/invertase"/>
    <property type="match status" value="1"/>
</dbReference>
<evidence type="ECO:0000259" key="8">
    <source>
        <dbReference type="Pfam" id="PF17851"/>
    </source>
</evidence>
<evidence type="ECO:0000313" key="10">
    <source>
        <dbReference type="Proteomes" id="UP000030651"/>
    </source>
</evidence>